<dbReference type="OrthoDB" id="5464at2759"/>
<evidence type="ECO:0000256" key="5">
    <source>
        <dbReference type="RuleBase" id="RU364054"/>
    </source>
</evidence>
<dbReference type="Proteomes" id="UP000650467">
    <property type="component" value="Unassembled WGS sequence"/>
</dbReference>
<evidence type="ECO:0000313" key="8">
    <source>
        <dbReference type="Proteomes" id="UP000650467"/>
    </source>
</evidence>
<organism evidence="7 8">
    <name type="scientific">Chlamydomonas incerta</name>
    <dbReference type="NCBI Taxonomy" id="51695"/>
    <lineage>
        <taxon>Eukaryota</taxon>
        <taxon>Viridiplantae</taxon>
        <taxon>Chlorophyta</taxon>
        <taxon>core chlorophytes</taxon>
        <taxon>Chlorophyceae</taxon>
        <taxon>CS clade</taxon>
        <taxon>Chlamydomonadales</taxon>
        <taxon>Chlamydomonadaceae</taxon>
        <taxon>Chlamydomonas</taxon>
    </lineage>
</organism>
<keyword evidence="8" id="KW-1185">Reference proteome</keyword>
<evidence type="ECO:0000256" key="2">
    <source>
        <dbReference type="ARBA" id="ARBA00012695"/>
    </source>
</evidence>
<comment type="cofactor">
    <cofactor evidence="5">
        <name>FAD</name>
        <dbReference type="ChEBI" id="CHEBI:57692"/>
    </cofactor>
</comment>
<comment type="function">
    <text evidence="5">Converts proline to delta-1-pyrroline-5-carboxylate.</text>
</comment>
<dbReference type="PANTHER" id="PTHR13914:SF0">
    <property type="entry name" value="PROLINE DEHYDROGENASE 1, MITOCHONDRIAL"/>
    <property type="match status" value="1"/>
</dbReference>
<evidence type="ECO:0000256" key="4">
    <source>
        <dbReference type="ARBA" id="ARBA00023062"/>
    </source>
</evidence>
<comment type="similarity">
    <text evidence="1 5">Belongs to the proline oxidase family.</text>
</comment>
<dbReference type="PANTHER" id="PTHR13914">
    <property type="entry name" value="PROLINE OXIDASE"/>
    <property type="match status" value="1"/>
</dbReference>
<dbReference type="InterPro" id="IPR002872">
    <property type="entry name" value="Proline_DH_dom"/>
</dbReference>
<dbReference type="EMBL" id="JAEHOC010000002">
    <property type="protein sequence ID" value="KAG2444757.1"/>
    <property type="molecule type" value="Genomic_DNA"/>
</dbReference>
<dbReference type="SUPFAM" id="SSF51730">
    <property type="entry name" value="FAD-linked oxidoreductase"/>
    <property type="match status" value="1"/>
</dbReference>
<dbReference type="GO" id="GO:0004657">
    <property type="term" value="F:proline dehydrogenase activity"/>
    <property type="evidence" value="ECO:0007669"/>
    <property type="project" value="UniProtKB-EC"/>
</dbReference>
<dbReference type="InterPro" id="IPR015659">
    <property type="entry name" value="Proline_oxidase"/>
</dbReference>
<keyword evidence="4 5" id="KW-0642">Proline metabolism</keyword>
<dbReference type="GO" id="GO:0005739">
    <property type="term" value="C:mitochondrion"/>
    <property type="evidence" value="ECO:0007669"/>
    <property type="project" value="TreeGrafter"/>
</dbReference>
<evidence type="ECO:0000256" key="3">
    <source>
        <dbReference type="ARBA" id="ARBA00023002"/>
    </source>
</evidence>
<proteinExistence type="inferred from homology"/>
<dbReference type="EC" id="1.5.5.2" evidence="2 5"/>
<comment type="caution">
    <text evidence="7">The sequence shown here is derived from an EMBL/GenBank/DDBJ whole genome shotgun (WGS) entry which is preliminary data.</text>
</comment>
<sequence>MLDHPDLHPLFQHTPYEELLRDLTVLNICSFPSVASNAEGLLQLQWVREALYRHFSAGPTSEDAWARMLALRSEGVGAILAYGCQVLSSTEESEQQYEENARVMVNSIDEAASFARQQQEFATVKLSALGSASLLGRASQAMRAAAADASMADDAPTVQQLLLLSKQDQAALDTMLTRLRWLAQRAALQGVKLILDAEVSSLRPAYDYVVRRLMQEFNRPGATAHGLTSGAVVYGTYQAYMRNARSCLFADLAQAEQGGYTLGAKLVAGAYMFEEARMLEEAAAASSSPAKRYSPLWPSHSQTVASFNECAQLLLGSVKDGCAEVMLGTHNYESAERAVATMSRLGLSPSESPVHFGQLLGMADELSVALAKKGFKTYKNCPYGNVVTMLPYLARRMQETKHTEQTLQLVQEELYRRTVLQPAEEAAARVSAHNEAVAAMASRAVGGNQEYCQAVSAVLLAVAAGDNLQMDESDAEPLDGGGATVCASAVM</sequence>
<protein>
    <recommendedName>
        <fullName evidence="2 5">Proline dehydrogenase</fullName>
        <ecNumber evidence="2 5">1.5.5.2</ecNumber>
    </recommendedName>
</protein>
<reference evidence="7" key="1">
    <citation type="journal article" date="2020" name="bioRxiv">
        <title>Comparative genomics of Chlamydomonas.</title>
        <authorList>
            <person name="Craig R.J."/>
            <person name="Hasan A.R."/>
            <person name="Ness R.W."/>
            <person name="Keightley P.D."/>
        </authorList>
    </citation>
    <scope>NUCLEOTIDE SEQUENCE</scope>
    <source>
        <strain evidence="7">SAG 7.73</strain>
    </source>
</reference>
<dbReference type="GO" id="GO:0010133">
    <property type="term" value="P:L-proline catabolic process to L-glutamate"/>
    <property type="evidence" value="ECO:0007669"/>
    <property type="project" value="TreeGrafter"/>
</dbReference>
<comment type="catalytic activity">
    <reaction evidence="5">
        <text>L-proline + a quinone = (S)-1-pyrroline-5-carboxylate + a quinol + H(+)</text>
        <dbReference type="Rhea" id="RHEA:23784"/>
        <dbReference type="ChEBI" id="CHEBI:15378"/>
        <dbReference type="ChEBI" id="CHEBI:17388"/>
        <dbReference type="ChEBI" id="CHEBI:24646"/>
        <dbReference type="ChEBI" id="CHEBI:60039"/>
        <dbReference type="ChEBI" id="CHEBI:132124"/>
        <dbReference type="EC" id="1.5.5.2"/>
    </reaction>
</comment>
<dbReference type="InterPro" id="IPR029041">
    <property type="entry name" value="FAD-linked_oxidoreductase-like"/>
</dbReference>
<dbReference type="Gene3D" id="3.20.20.220">
    <property type="match status" value="1"/>
</dbReference>
<accession>A0A836B1I0</accession>
<name>A0A836B1I0_CHLIN</name>
<feature type="domain" description="Proline dehydrogenase" evidence="6">
    <location>
        <begin position="68"/>
        <end position="406"/>
    </location>
</feature>
<dbReference type="AlphaFoldDB" id="A0A836B1I0"/>
<keyword evidence="5" id="KW-0285">Flavoprotein</keyword>
<dbReference type="Pfam" id="PF01619">
    <property type="entry name" value="Pro_dh"/>
    <property type="match status" value="1"/>
</dbReference>
<dbReference type="GO" id="GO:0071949">
    <property type="term" value="F:FAD binding"/>
    <property type="evidence" value="ECO:0007669"/>
    <property type="project" value="TreeGrafter"/>
</dbReference>
<keyword evidence="3 5" id="KW-0560">Oxidoreductase</keyword>
<evidence type="ECO:0000256" key="1">
    <source>
        <dbReference type="ARBA" id="ARBA00005869"/>
    </source>
</evidence>
<evidence type="ECO:0000313" key="7">
    <source>
        <dbReference type="EMBL" id="KAG2444757.1"/>
    </source>
</evidence>
<evidence type="ECO:0000259" key="6">
    <source>
        <dbReference type="Pfam" id="PF01619"/>
    </source>
</evidence>
<gene>
    <name evidence="7" type="ORF">HXX76_001501</name>
</gene>
<keyword evidence="5" id="KW-0274">FAD</keyword>